<organism evidence="2 3">
    <name type="scientific">Motilibacter deserti</name>
    <dbReference type="NCBI Taxonomy" id="2714956"/>
    <lineage>
        <taxon>Bacteria</taxon>
        <taxon>Bacillati</taxon>
        <taxon>Actinomycetota</taxon>
        <taxon>Actinomycetes</taxon>
        <taxon>Motilibacterales</taxon>
        <taxon>Motilibacteraceae</taxon>
        <taxon>Motilibacter</taxon>
    </lineage>
</organism>
<dbReference type="Pfam" id="PF13510">
    <property type="entry name" value="Fer2_4"/>
    <property type="match status" value="1"/>
</dbReference>
<gene>
    <name evidence="2" type="ORF">G9H71_13260</name>
</gene>
<reference evidence="2 3" key="1">
    <citation type="submission" date="2020-03" db="EMBL/GenBank/DDBJ databases">
        <title>Two novel Motilibacter sp.</title>
        <authorList>
            <person name="Liu S."/>
        </authorList>
    </citation>
    <scope>NUCLEOTIDE SEQUENCE [LARGE SCALE GENOMIC DNA]</scope>
    <source>
        <strain evidence="2 3">E257</strain>
    </source>
</reference>
<comment type="caution">
    <text evidence="2">The sequence shown here is derived from an EMBL/GenBank/DDBJ whole genome shotgun (WGS) entry which is preliminary data.</text>
</comment>
<dbReference type="InterPro" id="IPR042204">
    <property type="entry name" value="2Fe-2S-bd_N"/>
</dbReference>
<proteinExistence type="predicted"/>
<dbReference type="InterPro" id="IPR036010">
    <property type="entry name" value="2Fe-2S_ferredoxin-like_sf"/>
</dbReference>
<dbReference type="Gene3D" id="3.10.20.440">
    <property type="entry name" value="2Fe-2S iron-sulphur cluster binding domain, sarcosine oxidase, alpha subunit, N-terminal domain"/>
    <property type="match status" value="1"/>
</dbReference>
<sequence>MPPSECGATGCLTVDGVEVPAVPGQTVAAAMLAAGQRQTRRTRLGGRPRGVFCGIGACFDCLVVLNGRAGVRACLTEALPGDDVQTQDGVGPAPVEAAS</sequence>
<protein>
    <submittedName>
        <fullName evidence="2">(2Fe-2S)-binding protein</fullName>
    </submittedName>
</protein>
<evidence type="ECO:0000313" key="3">
    <source>
        <dbReference type="Proteomes" id="UP000800981"/>
    </source>
</evidence>
<dbReference type="Proteomes" id="UP000800981">
    <property type="component" value="Unassembled WGS sequence"/>
</dbReference>
<name>A0ABX0GXB8_9ACTN</name>
<evidence type="ECO:0000256" key="1">
    <source>
        <dbReference type="ARBA" id="ARBA00023002"/>
    </source>
</evidence>
<dbReference type="EMBL" id="JAANNP010000010">
    <property type="protein sequence ID" value="NHC14751.1"/>
    <property type="molecule type" value="Genomic_DNA"/>
</dbReference>
<dbReference type="SUPFAM" id="SSF54292">
    <property type="entry name" value="2Fe-2S ferredoxin-like"/>
    <property type="match status" value="1"/>
</dbReference>
<accession>A0ABX0GXB8</accession>
<evidence type="ECO:0000313" key="2">
    <source>
        <dbReference type="EMBL" id="NHC14751.1"/>
    </source>
</evidence>
<keyword evidence="3" id="KW-1185">Reference proteome</keyword>
<dbReference type="RefSeq" id="WP_166282580.1">
    <property type="nucleotide sequence ID" value="NZ_JAANNP010000010.1"/>
</dbReference>
<keyword evidence="1" id="KW-0560">Oxidoreductase</keyword>